<dbReference type="EMBL" id="CAJNOG010000082">
    <property type="protein sequence ID" value="CAF0910410.1"/>
    <property type="molecule type" value="Genomic_DNA"/>
</dbReference>
<evidence type="ECO:0000313" key="2">
    <source>
        <dbReference type="EMBL" id="CAF0910410.1"/>
    </source>
</evidence>
<gene>
    <name evidence="2" type="ORF">JYZ213_LOCUS11048</name>
</gene>
<accession>A0A814ADQ4</accession>
<dbReference type="InterPro" id="IPR011051">
    <property type="entry name" value="RmlC_Cupin_sf"/>
</dbReference>
<sequence length="234" mass="27543">MRWWLKSFVLGSFIAWIIYYRLWTYQLIRTRTKGLSYISSSLENNTEQYYFYNRSQQLKSSYFECELRIYAHGLCGNLQISPSERSCTPPIHIHLNQIEYFTLIQGHLGYQLNDKIYSCNIHTCPKPLIIPPQTAHTFWMNDNKEDLVVLIRAEPANRFNGLRQEFFENFAGVLRDDSISIWQIFVLFENAQTYPASLPLPIMKIIVKIGAIIGRILGFKQQYEEYTTTTDEIN</sequence>
<comment type="caution">
    <text evidence="2">The sequence shown here is derived from an EMBL/GenBank/DDBJ whole genome shotgun (WGS) entry which is preliminary data.</text>
</comment>
<feature type="transmembrane region" description="Helical" evidence="1">
    <location>
        <begin position="6"/>
        <end position="23"/>
    </location>
</feature>
<name>A0A814ADQ4_9BILA</name>
<proteinExistence type="predicted"/>
<dbReference type="AlphaFoldDB" id="A0A814ADQ4"/>
<dbReference type="InterPro" id="IPR014710">
    <property type="entry name" value="RmlC-like_jellyroll"/>
</dbReference>
<dbReference type="SUPFAM" id="SSF51182">
    <property type="entry name" value="RmlC-like cupins"/>
    <property type="match status" value="1"/>
</dbReference>
<dbReference type="Gene3D" id="2.60.120.10">
    <property type="entry name" value="Jelly Rolls"/>
    <property type="match status" value="1"/>
</dbReference>
<keyword evidence="1" id="KW-0472">Membrane</keyword>
<evidence type="ECO:0000256" key="1">
    <source>
        <dbReference type="SAM" id="Phobius"/>
    </source>
</evidence>
<organism evidence="2 3">
    <name type="scientific">Adineta steineri</name>
    <dbReference type="NCBI Taxonomy" id="433720"/>
    <lineage>
        <taxon>Eukaryota</taxon>
        <taxon>Metazoa</taxon>
        <taxon>Spiralia</taxon>
        <taxon>Gnathifera</taxon>
        <taxon>Rotifera</taxon>
        <taxon>Eurotatoria</taxon>
        <taxon>Bdelloidea</taxon>
        <taxon>Adinetida</taxon>
        <taxon>Adinetidae</taxon>
        <taxon>Adineta</taxon>
    </lineage>
</organism>
<protein>
    <recommendedName>
        <fullName evidence="4">Cupin 2 conserved barrel domain-containing protein</fullName>
    </recommendedName>
</protein>
<evidence type="ECO:0008006" key="4">
    <source>
        <dbReference type="Google" id="ProtNLM"/>
    </source>
</evidence>
<reference evidence="2" key="1">
    <citation type="submission" date="2021-02" db="EMBL/GenBank/DDBJ databases">
        <authorList>
            <person name="Nowell W R."/>
        </authorList>
    </citation>
    <scope>NUCLEOTIDE SEQUENCE</scope>
</reference>
<keyword evidence="1" id="KW-0812">Transmembrane</keyword>
<keyword evidence="1" id="KW-1133">Transmembrane helix</keyword>
<evidence type="ECO:0000313" key="3">
    <source>
        <dbReference type="Proteomes" id="UP000663845"/>
    </source>
</evidence>
<dbReference type="Proteomes" id="UP000663845">
    <property type="component" value="Unassembled WGS sequence"/>
</dbReference>